<feature type="domain" description="AAA" evidence="3">
    <location>
        <begin position="9"/>
        <end position="164"/>
    </location>
</feature>
<dbReference type="PANTHER" id="PTHR43384:SF6">
    <property type="entry name" value="SEPTUM SITE-DETERMINING PROTEIN MIND HOMOLOG, CHLOROPLASTIC"/>
    <property type="match status" value="1"/>
</dbReference>
<dbReference type="Gene3D" id="3.40.50.300">
    <property type="entry name" value="P-loop containing nucleotide triphosphate hydrolases"/>
    <property type="match status" value="1"/>
</dbReference>
<keyword evidence="1" id="KW-0547">Nucleotide-binding</keyword>
<organism evidence="4 5">
    <name type="scientific">Candidatus Micrarchaeum acidiphilum ARMAN-2</name>
    <dbReference type="NCBI Taxonomy" id="425595"/>
    <lineage>
        <taxon>Archaea</taxon>
        <taxon>Candidatus Micrarchaeota</taxon>
        <taxon>Candidatus Micrarchaeia</taxon>
        <taxon>Candidatus Micrarchaeales</taxon>
        <taxon>Candidatus Micrarchaeaceae</taxon>
        <taxon>Candidatus Micrarchaeum</taxon>
    </lineage>
</organism>
<dbReference type="AlphaFoldDB" id="C7DIK7"/>
<dbReference type="InterPro" id="IPR050625">
    <property type="entry name" value="ParA/MinD_ATPase"/>
</dbReference>
<dbReference type="GO" id="GO:0005524">
    <property type="term" value="F:ATP binding"/>
    <property type="evidence" value="ECO:0007669"/>
    <property type="project" value="UniProtKB-KW"/>
</dbReference>
<sequence>MEHGKTYSIRVSSQKGGVGKTTIAVNLAIALQFLGYNTLLVDGDTVNPSVVYQLDMLDADTGIYSCMAKKTSVEKAIAIHQKSGLRVLPGCVGDPQFIPDDKMRSELLKRVNSLGYDFVVLDSSTGYIYKHYLENYDNMLLVSTFNMPSLMGAMRMAKMADKMKIEHSLVMNLYYKSRYELQINEVKNTYSGNIIAIVPNDKIVLKSIDMHEPAFMLGRRSKFSKAITKIANYYIEKYERKNKI</sequence>
<evidence type="ECO:0000256" key="1">
    <source>
        <dbReference type="ARBA" id="ARBA00022741"/>
    </source>
</evidence>
<keyword evidence="2" id="KW-0067">ATP-binding</keyword>
<dbReference type="GO" id="GO:0009898">
    <property type="term" value="C:cytoplasmic side of plasma membrane"/>
    <property type="evidence" value="ECO:0007669"/>
    <property type="project" value="TreeGrafter"/>
</dbReference>
<evidence type="ECO:0000313" key="4">
    <source>
        <dbReference type="EMBL" id="EET89781.1"/>
    </source>
</evidence>
<accession>C7DIK7</accession>
<dbReference type="Pfam" id="PF13614">
    <property type="entry name" value="AAA_31"/>
    <property type="match status" value="1"/>
</dbReference>
<name>C7DIK7_MICA2</name>
<dbReference type="GO" id="GO:0051782">
    <property type="term" value="P:negative regulation of cell division"/>
    <property type="evidence" value="ECO:0007669"/>
    <property type="project" value="TreeGrafter"/>
</dbReference>
<dbReference type="EMBL" id="GG697241">
    <property type="protein sequence ID" value="EET89781.1"/>
    <property type="molecule type" value="Genomic_DNA"/>
</dbReference>
<dbReference type="SUPFAM" id="SSF52540">
    <property type="entry name" value="P-loop containing nucleoside triphosphate hydrolases"/>
    <property type="match status" value="1"/>
</dbReference>
<evidence type="ECO:0000313" key="5">
    <source>
        <dbReference type="Proteomes" id="UP000332487"/>
    </source>
</evidence>
<reference evidence="4 5" key="2">
    <citation type="journal article" date="2010" name="Proc. Natl. Acad. Sci. U.S.A.">
        <title>Enigmatic, ultrasmall, uncultivated Archaea.</title>
        <authorList>
            <person name="Baker B.J."/>
            <person name="Comolli L.R."/>
            <person name="Dick G.J."/>
            <person name="Hauser L.J."/>
            <person name="Hyatt D."/>
            <person name="Dill B.D."/>
            <person name="Land M.L."/>
            <person name="Verberkmoes N.C."/>
            <person name="Hettich R.L."/>
            <person name="Banfield J.F."/>
        </authorList>
    </citation>
    <scope>NUCLEOTIDE SEQUENCE [LARGE SCALE GENOMIC DNA]</scope>
    <source>
        <strain evidence="4">ARMAN-2</strain>
    </source>
</reference>
<evidence type="ECO:0000256" key="2">
    <source>
        <dbReference type="ARBA" id="ARBA00022840"/>
    </source>
</evidence>
<dbReference type="GO" id="GO:0005829">
    <property type="term" value="C:cytosol"/>
    <property type="evidence" value="ECO:0007669"/>
    <property type="project" value="TreeGrafter"/>
</dbReference>
<dbReference type="PANTHER" id="PTHR43384">
    <property type="entry name" value="SEPTUM SITE-DETERMINING PROTEIN MIND HOMOLOG, CHLOROPLASTIC-RELATED"/>
    <property type="match status" value="1"/>
</dbReference>
<keyword evidence="5" id="KW-1185">Reference proteome</keyword>
<dbReference type="InterPro" id="IPR025669">
    <property type="entry name" value="AAA_dom"/>
</dbReference>
<dbReference type="Proteomes" id="UP000332487">
    <property type="component" value="Unassembled WGS sequence"/>
</dbReference>
<dbReference type="GO" id="GO:0016887">
    <property type="term" value="F:ATP hydrolysis activity"/>
    <property type="evidence" value="ECO:0007669"/>
    <property type="project" value="TreeGrafter"/>
</dbReference>
<dbReference type="InterPro" id="IPR027417">
    <property type="entry name" value="P-loop_NTPase"/>
</dbReference>
<gene>
    <name evidence="4" type="ORF">UNLARM2_0895</name>
</gene>
<evidence type="ECO:0000259" key="3">
    <source>
        <dbReference type="Pfam" id="PF13614"/>
    </source>
</evidence>
<reference evidence="4 5" key="1">
    <citation type="journal article" date="2009" name="Genome Biol.">
        <title>Community-wide analysis of microbial genome sequence signatures.</title>
        <authorList>
            <person name="Dick G.J."/>
            <person name="Andersson A.F."/>
            <person name="Baker B.J."/>
            <person name="Simmons S.L."/>
            <person name="Thomas B.C."/>
            <person name="Yelton A.P."/>
            <person name="Banfield J.F."/>
        </authorList>
    </citation>
    <scope>NUCLEOTIDE SEQUENCE [LARGE SCALE GENOMIC DNA]</scope>
    <source>
        <strain evidence="4">ARMAN-2</strain>
    </source>
</reference>
<proteinExistence type="predicted"/>
<protein>
    <submittedName>
        <fullName evidence="4">ATPase likely involved in chromosome partitioning</fullName>
    </submittedName>
</protein>